<dbReference type="Proteomes" id="UP000014760">
    <property type="component" value="Unassembled WGS sequence"/>
</dbReference>
<proteinExistence type="inferred from homology"/>
<evidence type="ECO:0000256" key="6">
    <source>
        <dbReference type="ARBA" id="ARBA00023136"/>
    </source>
</evidence>
<evidence type="ECO:0000259" key="9">
    <source>
        <dbReference type="SMART" id="SM00014"/>
    </source>
</evidence>
<dbReference type="GO" id="GO:0005789">
    <property type="term" value="C:endoplasmic reticulum membrane"/>
    <property type="evidence" value="ECO:0007669"/>
    <property type="project" value="UniProtKB-SubCell"/>
</dbReference>
<dbReference type="OMA" id="GRWEYPY"/>
<evidence type="ECO:0000313" key="10">
    <source>
        <dbReference type="EMBL" id="ELT88124.1"/>
    </source>
</evidence>
<reference evidence="10 12" key="2">
    <citation type="journal article" date="2013" name="Nature">
        <title>Insights into bilaterian evolution from three spiralian genomes.</title>
        <authorList>
            <person name="Simakov O."/>
            <person name="Marletaz F."/>
            <person name="Cho S.J."/>
            <person name="Edsinger-Gonzales E."/>
            <person name="Havlak P."/>
            <person name="Hellsten U."/>
            <person name="Kuo D.H."/>
            <person name="Larsson T."/>
            <person name="Lv J."/>
            <person name="Arendt D."/>
            <person name="Savage R."/>
            <person name="Osoegawa K."/>
            <person name="de Jong P."/>
            <person name="Grimwood J."/>
            <person name="Chapman J.A."/>
            <person name="Shapiro H."/>
            <person name="Aerts A."/>
            <person name="Otillar R.P."/>
            <person name="Terry A.Y."/>
            <person name="Boore J.L."/>
            <person name="Grigoriev I.V."/>
            <person name="Lindberg D.R."/>
            <person name="Seaver E.C."/>
            <person name="Weisblat D.A."/>
            <person name="Putnam N.H."/>
            <person name="Rokhsar D.S."/>
        </authorList>
    </citation>
    <scope>NUCLEOTIDE SEQUENCE</scope>
    <source>
        <strain evidence="10 12">I ESC-2004</strain>
    </source>
</reference>
<dbReference type="Pfam" id="PF01569">
    <property type="entry name" value="PAP2"/>
    <property type="match status" value="1"/>
</dbReference>
<feature type="non-terminal residue" evidence="10">
    <location>
        <position position="1"/>
    </location>
</feature>
<feature type="transmembrane region" description="Helical" evidence="8">
    <location>
        <begin position="199"/>
        <end position="219"/>
    </location>
</feature>
<feature type="transmembrane region" description="Helical" evidence="8">
    <location>
        <begin position="37"/>
        <end position="55"/>
    </location>
</feature>
<dbReference type="EMBL" id="AMQN01015504">
    <property type="status" value="NOT_ANNOTATED_CDS"/>
    <property type="molecule type" value="Genomic_DNA"/>
</dbReference>
<feature type="transmembrane region" description="Helical" evidence="8">
    <location>
        <begin position="168"/>
        <end position="187"/>
    </location>
</feature>
<evidence type="ECO:0000256" key="8">
    <source>
        <dbReference type="SAM" id="Phobius"/>
    </source>
</evidence>
<dbReference type="GO" id="GO:0042392">
    <property type="term" value="F:sphingosine-1-phosphate phosphatase activity"/>
    <property type="evidence" value="ECO:0007669"/>
    <property type="project" value="TreeGrafter"/>
</dbReference>
<dbReference type="InterPro" id="IPR036938">
    <property type="entry name" value="PAP2/HPO_sf"/>
</dbReference>
<protein>
    <recommendedName>
        <fullName evidence="9">Phosphatidic acid phosphatase type 2/haloperoxidase domain-containing protein</fullName>
    </recommendedName>
</protein>
<feature type="non-terminal residue" evidence="10">
    <location>
        <position position="316"/>
    </location>
</feature>
<comment type="similarity">
    <text evidence="7">Belongs to the type 2 lipid phosphate phosphatase family.</text>
</comment>
<accession>R7TAT3</accession>
<dbReference type="OrthoDB" id="301434at2759"/>
<organism evidence="10">
    <name type="scientific">Capitella teleta</name>
    <name type="common">Polychaete worm</name>
    <dbReference type="NCBI Taxonomy" id="283909"/>
    <lineage>
        <taxon>Eukaryota</taxon>
        <taxon>Metazoa</taxon>
        <taxon>Spiralia</taxon>
        <taxon>Lophotrochozoa</taxon>
        <taxon>Annelida</taxon>
        <taxon>Polychaeta</taxon>
        <taxon>Sedentaria</taxon>
        <taxon>Scolecida</taxon>
        <taxon>Capitellidae</taxon>
        <taxon>Capitella</taxon>
    </lineage>
</organism>
<comment type="subcellular location">
    <subcellularLocation>
        <location evidence="1">Endoplasmic reticulum membrane</location>
        <topology evidence="1">Multi-pass membrane protein</topology>
    </subcellularLocation>
</comment>
<evidence type="ECO:0000256" key="7">
    <source>
        <dbReference type="ARBA" id="ARBA00038324"/>
    </source>
</evidence>
<dbReference type="SUPFAM" id="SSF48317">
    <property type="entry name" value="Acid phosphatase/Vanadium-dependent haloperoxidase"/>
    <property type="match status" value="1"/>
</dbReference>
<dbReference type="EMBL" id="KB311970">
    <property type="protein sequence ID" value="ELT88124.1"/>
    <property type="molecule type" value="Genomic_DNA"/>
</dbReference>
<dbReference type="HOGENOM" id="CLU_043042_0_0_1"/>
<evidence type="ECO:0000313" key="12">
    <source>
        <dbReference type="Proteomes" id="UP000014760"/>
    </source>
</evidence>
<reference evidence="11" key="3">
    <citation type="submission" date="2015-06" db="UniProtKB">
        <authorList>
            <consortium name="EnsemblMetazoa"/>
        </authorList>
    </citation>
    <scope>IDENTIFICATION</scope>
</reference>
<dbReference type="PANTHER" id="PTHR14969">
    <property type="entry name" value="SPHINGOSINE-1-PHOSPHATE PHOSPHOHYDROLASE"/>
    <property type="match status" value="1"/>
</dbReference>
<gene>
    <name evidence="10" type="ORF">CAPTEDRAFT_35049</name>
</gene>
<feature type="transmembrane region" description="Helical" evidence="8">
    <location>
        <begin position="293"/>
        <end position="311"/>
    </location>
</feature>
<evidence type="ECO:0000256" key="2">
    <source>
        <dbReference type="ARBA" id="ARBA00022692"/>
    </source>
</evidence>
<evidence type="ECO:0000313" key="11">
    <source>
        <dbReference type="EnsemblMetazoa" id="CapteP35049"/>
    </source>
</evidence>
<name>R7TAT3_CAPTE</name>
<sequence>ITNQFLDILFHFGASLGNELFYITFYPFWLWNVDGFVGRRICVFWGIFMYLGQMAKDVVRWPRPPSPPVFKLEKRYALEYGFPSTHAMVGAGMPFGILYLTSQRYIYDFDQALIFTICWCSIVCFSRLYLGMHSVLDILAGLLLVGILGLIIFPWLDDIDYFLLHSQYAPAVCLGTPVVLSLFYPTLDRYSTARGDTTLILSVAGGVSLGHWFCFQYGWMEKATTLPPYHIIPPSFEWLGQMGLRLAIGVVILISTRAVMKLLSFNLLCYLMGYDKTDRTVLQRLIVELPYKYFTYFTIAFNCVYLAPQVFRFLGI</sequence>
<feature type="transmembrane region" description="Helical" evidence="8">
    <location>
        <begin position="246"/>
        <end position="272"/>
    </location>
</feature>
<keyword evidence="2 8" id="KW-0812">Transmembrane</keyword>
<feature type="transmembrane region" description="Helical" evidence="8">
    <location>
        <begin position="12"/>
        <end position="31"/>
    </location>
</feature>
<reference evidence="12" key="1">
    <citation type="submission" date="2012-12" db="EMBL/GenBank/DDBJ databases">
        <authorList>
            <person name="Hellsten U."/>
            <person name="Grimwood J."/>
            <person name="Chapman J.A."/>
            <person name="Shapiro H."/>
            <person name="Aerts A."/>
            <person name="Otillar R.P."/>
            <person name="Terry A.Y."/>
            <person name="Boore J.L."/>
            <person name="Simakov O."/>
            <person name="Marletaz F."/>
            <person name="Cho S.-J."/>
            <person name="Edsinger-Gonzales E."/>
            <person name="Havlak P."/>
            <person name="Kuo D.-H."/>
            <person name="Larsson T."/>
            <person name="Lv J."/>
            <person name="Arendt D."/>
            <person name="Savage R."/>
            <person name="Osoegawa K."/>
            <person name="de Jong P."/>
            <person name="Lindberg D.R."/>
            <person name="Seaver E.C."/>
            <person name="Weisblat D.A."/>
            <person name="Putnam N.H."/>
            <person name="Grigoriev I.V."/>
            <person name="Rokhsar D.S."/>
        </authorList>
    </citation>
    <scope>NUCLEOTIDE SEQUENCE</scope>
    <source>
        <strain evidence="12">I ESC-2004</strain>
    </source>
</reference>
<dbReference type="EnsemblMetazoa" id="CapteT35049">
    <property type="protein sequence ID" value="CapteP35049"/>
    <property type="gene ID" value="CapteG35049"/>
</dbReference>
<keyword evidence="6 8" id="KW-0472">Membrane</keyword>
<feature type="transmembrane region" description="Helical" evidence="8">
    <location>
        <begin position="76"/>
        <end position="100"/>
    </location>
</feature>
<dbReference type="STRING" id="283909.R7TAT3"/>
<evidence type="ECO:0000256" key="5">
    <source>
        <dbReference type="ARBA" id="ARBA00022989"/>
    </source>
</evidence>
<feature type="transmembrane region" description="Helical" evidence="8">
    <location>
        <begin position="112"/>
        <end position="130"/>
    </location>
</feature>
<evidence type="ECO:0000256" key="4">
    <source>
        <dbReference type="ARBA" id="ARBA00022824"/>
    </source>
</evidence>
<feature type="transmembrane region" description="Helical" evidence="8">
    <location>
        <begin position="135"/>
        <end position="156"/>
    </location>
</feature>
<feature type="domain" description="Phosphatidic acid phosphatase type 2/haloperoxidase" evidence="9">
    <location>
        <begin position="39"/>
        <end position="153"/>
    </location>
</feature>
<keyword evidence="12" id="KW-1185">Reference proteome</keyword>
<dbReference type="InterPro" id="IPR000326">
    <property type="entry name" value="PAP2/HPO"/>
</dbReference>
<dbReference type="PANTHER" id="PTHR14969:SF28">
    <property type="entry name" value="DIHYDROSPHINGOSINE 1-PHOSPHATE PHOSPHATASE LCB3-RELATED"/>
    <property type="match status" value="1"/>
</dbReference>
<keyword evidence="4" id="KW-0256">Endoplasmic reticulum</keyword>
<dbReference type="AlphaFoldDB" id="R7TAT3"/>
<dbReference type="GO" id="GO:0006670">
    <property type="term" value="P:sphingosine metabolic process"/>
    <property type="evidence" value="ECO:0007669"/>
    <property type="project" value="TreeGrafter"/>
</dbReference>
<dbReference type="CDD" id="cd03388">
    <property type="entry name" value="PAP2_SPPase1"/>
    <property type="match status" value="1"/>
</dbReference>
<evidence type="ECO:0000256" key="3">
    <source>
        <dbReference type="ARBA" id="ARBA00022801"/>
    </source>
</evidence>
<dbReference type="Gene3D" id="1.20.144.10">
    <property type="entry name" value="Phosphatidic acid phosphatase type 2/haloperoxidase"/>
    <property type="match status" value="1"/>
</dbReference>
<keyword evidence="3" id="KW-0378">Hydrolase</keyword>
<evidence type="ECO:0000256" key="1">
    <source>
        <dbReference type="ARBA" id="ARBA00004477"/>
    </source>
</evidence>
<dbReference type="SMART" id="SM00014">
    <property type="entry name" value="acidPPc"/>
    <property type="match status" value="1"/>
</dbReference>
<keyword evidence="5 8" id="KW-1133">Transmembrane helix</keyword>